<name>A0A154BRY1_ANASB</name>
<comment type="similarity">
    <text evidence="3">Belongs to the Ahb/Nir family.</text>
</comment>
<keyword evidence="1" id="KW-0456">Lyase</keyword>
<feature type="domain" description="Siroheme decarboxylase AsnC-like ligand binding" evidence="6">
    <location>
        <begin position="62"/>
        <end position="147"/>
    </location>
</feature>
<dbReference type="Proteomes" id="UP000076268">
    <property type="component" value="Unassembled WGS sequence"/>
</dbReference>
<dbReference type="AlphaFoldDB" id="A0A154BRY1"/>
<proteinExistence type="inferred from homology"/>
<evidence type="ECO:0000313" key="8">
    <source>
        <dbReference type="EMBL" id="KYZ76764.1"/>
    </source>
</evidence>
<comment type="catalytic activity">
    <reaction evidence="5">
        <text>siroheme + 2 H(+) = 12,18-didecarboxysiroheme + 2 CO2</text>
        <dbReference type="Rhea" id="RHEA:19093"/>
        <dbReference type="ChEBI" id="CHEBI:15378"/>
        <dbReference type="ChEBI" id="CHEBI:16526"/>
        <dbReference type="ChEBI" id="CHEBI:60052"/>
        <dbReference type="ChEBI" id="CHEBI:140497"/>
        <dbReference type="EC" id="4.1.1.111"/>
    </reaction>
</comment>
<gene>
    <name evidence="8" type="ORF">AXX12_10155</name>
</gene>
<reference evidence="8 9" key="1">
    <citation type="submission" date="2016-02" db="EMBL/GenBank/DDBJ databases">
        <title>Anaerosporomusa subterraneum gen. nov., sp. nov., a spore-forming obligate anaerobe isolated from saprolite.</title>
        <authorList>
            <person name="Choi J.K."/>
            <person name="Shah M."/>
            <person name="Yee N."/>
        </authorList>
    </citation>
    <scope>NUCLEOTIDE SEQUENCE [LARGE SCALE GENOMIC DNA]</scope>
    <source>
        <strain evidence="8 9">RU4</strain>
    </source>
</reference>
<comment type="caution">
    <text evidence="8">The sequence shown here is derived from an EMBL/GenBank/DDBJ whole genome shotgun (WGS) entry which is preliminary data.</text>
</comment>
<protein>
    <recommendedName>
        <fullName evidence="4">siroheme decarboxylase</fullName>
        <ecNumber evidence="4">4.1.1.111</ecNumber>
    </recommendedName>
</protein>
<dbReference type="STRING" id="1794912.AXX12_10155"/>
<evidence type="ECO:0000256" key="5">
    <source>
        <dbReference type="ARBA" id="ARBA00048470"/>
    </source>
</evidence>
<evidence type="ECO:0000259" key="7">
    <source>
        <dbReference type="Pfam" id="PF22451"/>
    </source>
</evidence>
<dbReference type="Pfam" id="PF17805">
    <property type="entry name" value="AsnC_trans_reg2"/>
    <property type="match status" value="1"/>
</dbReference>
<evidence type="ECO:0000259" key="6">
    <source>
        <dbReference type="Pfam" id="PF17805"/>
    </source>
</evidence>
<dbReference type="GO" id="GO:0016829">
    <property type="term" value="F:lyase activity"/>
    <property type="evidence" value="ECO:0007669"/>
    <property type="project" value="UniProtKB-KW"/>
</dbReference>
<dbReference type="Gene3D" id="3.30.70.3460">
    <property type="match status" value="1"/>
</dbReference>
<sequence>MFDSLDTAIIAAMQVELTLTEEPYQKIAQSLGISQEELLTRLQGYRNDGKIRKLGAVLRHRKVGFSANALCAWIIPMERLDEVGIRLAAEPYISHCYARESHPDWPYNLYTMLHAHSRAECEASAQELSRLTGITDYVLLYSHKEWKKTSMRYFSENGR</sequence>
<dbReference type="Pfam" id="PF22451">
    <property type="entry name" value="NirdL-like_HTH"/>
    <property type="match status" value="1"/>
</dbReference>
<dbReference type="InterPro" id="IPR053953">
    <property type="entry name" value="NirdL-like_HTH"/>
</dbReference>
<dbReference type="InterPro" id="IPR040523">
    <property type="entry name" value="AsnC_trans_reg2"/>
</dbReference>
<evidence type="ECO:0000313" key="9">
    <source>
        <dbReference type="Proteomes" id="UP000076268"/>
    </source>
</evidence>
<evidence type="ECO:0000256" key="2">
    <source>
        <dbReference type="ARBA" id="ARBA00023444"/>
    </source>
</evidence>
<evidence type="ECO:0000256" key="1">
    <source>
        <dbReference type="ARBA" id="ARBA00023239"/>
    </source>
</evidence>
<dbReference type="OrthoDB" id="9806536at2"/>
<comment type="pathway">
    <text evidence="2">Porphyrin-containing compound metabolism.</text>
</comment>
<feature type="domain" description="Siroheme decarboxylase NirL-like HTH" evidence="7">
    <location>
        <begin position="6"/>
        <end position="52"/>
    </location>
</feature>
<dbReference type="InterPro" id="IPR050684">
    <property type="entry name" value="HTH-Siroheme_Decarb"/>
</dbReference>
<dbReference type="PANTHER" id="PTHR43413:SF1">
    <property type="entry name" value="SIROHEME DECARBOXYLASE NIRL SUBUNIT"/>
    <property type="match status" value="1"/>
</dbReference>
<dbReference type="RefSeq" id="WP_066242782.1">
    <property type="nucleotide sequence ID" value="NZ_LSGP01000017.1"/>
</dbReference>
<evidence type="ECO:0000256" key="3">
    <source>
        <dbReference type="ARBA" id="ARBA00023457"/>
    </source>
</evidence>
<accession>A0A154BRY1</accession>
<dbReference type="EMBL" id="LSGP01000017">
    <property type="protein sequence ID" value="KYZ76764.1"/>
    <property type="molecule type" value="Genomic_DNA"/>
</dbReference>
<dbReference type="EC" id="4.1.1.111" evidence="4"/>
<evidence type="ECO:0000256" key="4">
    <source>
        <dbReference type="ARBA" id="ARBA00023471"/>
    </source>
</evidence>
<dbReference type="PANTHER" id="PTHR43413">
    <property type="entry name" value="TRANSCRIPTIONAL REGULATOR, ASNC FAMILY"/>
    <property type="match status" value="1"/>
</dbReference>
<keyword evidence="9" id="KW-1185">Reference proteome</keyword>
<organism evidence="8 9">
    <name type="scientific">Anaerosporomusa subterranea</name>
    <dbReference type="NCBI Taxonomy" id="1794912"/>
    <lineage>
        <taxon>Bacteria</taxon>
        <taxon>Bacillati</taxon>
        <taxon>Bacillota</taxon>
        <taxon>Negativicutes</taxon>
        <taxon>Acetonemataceae</taxon>
        <taxon>Anaerosporomusa</taxon>
    </lineage>
</organism>